<dbReference type="Gene3D" id="1.10.8.270">
    <property type="entry name" value="putative rabgap domain of human tbc1 domain family member 14 like domains"/>
    <property type="match status" value="1"/>
</dbReference>
<dbReference type="SMART" id="SM00164">
    <property type="entry name" value="TBC"/>
    <property type="match status" value="1"/>
</dbReference>
<feature type="compositionally biased region" description="Low complexity" evidence="2">
    <location>
        <begin position="90"/>
        <end position="114"/>
    </location>
</feature>
<evidence type="ECO:0000256" key="3">
    <source>
        <dbReference type="SAM" id="Phobius"/>
    </source>
</evidence>
<dbReference type="FunFam" id="1.10.8.270:FF:000016">
    <property type="entry name" value="TBC1 domain family member 2A"/>
    <property type="match status" value="1"/>
</dbReference>
<feature type="compositionally biased region" description="Basic and acidic residues" evidence="2">
    <location>
        <begin position="344"/>
        <end position="355"/>
    </location>
</feature>
<feature type="compositionally biased region" description="Low complexity" evidence="2">
    <location>
        <begin position="63"/>
        <end position="81"/>
    </location>
</feature>
<evidence type="ECO:0000313" key="5">
    <source>
        <dbReference type="EMBL" id="KAJ2788267.1"/>
    </source>
</evidence>
<dbReference type="InterPro" id="IPR035969">
    <property type="entry name" value="Rab-GAP_TBC_sf"/>
</dbReference>
<accession>A0A9W8HMR3</accession>
<feature type="compositionally biased region" description="Low complexity" evidence="2">
    <location>
        <begin position="30"/>
        <end position="45"/>
    </location>
</feature>
<feature type="compositionally biased region" description="Low complexity" evidence="2">
    <location>
        <begin position="307"/>
        <end position="316"/>
    </location>
</feature>
<feature type="transmembrane region" description="Helical" evidence="3">
    <location>
        <begin position="878"/>
        <end position="902"/>
    </location>
</feature>
<dbReference type="EMBL" id="JANBUM010000003">
    <property type="protein sequence ID" value="KAJ2788267.1"/>
    <property type="molecule type" value="Genomic_DNA"/>
</dbReference>
<dbReference type="Proteomes" id="UP001140172">
    <property type="component" value="Unassembled WGS sequence"/>
</dbReference>
<proteinExistence type="predicted"/>
<evidence type="ECO:0000256" key="2">
    <source>
        <dbReference type="SAM" id="MobiDB-lite"/>
    </source>
</evidence>
<comment type="caution">
    <text evidence="5">The sequence shown here is derived from an EMBL/GenBank/DDBJ whole genome shotgun (WGS) entry which is preliminary data.</text>
</comment>
<dbReference type="PROSITE" id="PS50086">
    <property type="entry name" value="TBC_RABGAP"/>
    <property type="match status" value="1"/>
</dbReference>
<feature type="compositionally biased region" description="Low complexity" evidence="2">
    <location>
        <begin position="143"/>
        <end position="155"/>
    </location>
</feature>
<evidence type="ECO:0000313" key="6">
    <source>
        <dbReference type="Proteomes" id="UP001140172"/>
    </source>
</evidence>
<dbReference type="GO" id="GO:0005096">
    <property type="term" value="F:GTPase activator activity"/>
    <property type="evidence" value="ECO:0007669"/>
    <property type="project" value="TreeGrafter"/>
</dbReference>
<keyword evidence="6" id="KW-1185">Reference proteome</keyword>
<feature type="domain" description="Rab-GAP TBC" evidence="4">
    <location>
        <begin position="578"/>
        <end position="764"/>
    </location>
</feature>
<dbReference type="Pfam" id="PF00566">
    <property type="entry name" value="RabGAP-TBC"/>
    <property type="match status" value="1"/>
</dbReference>
<dbReference type="OrthoDB" id="159449at2759"/>
<dbReference type="InterPro" id="IPR000195">
    <property type="entry name" value="Rab-GAP-TBC_dom"/>
</dbReference>
<evidence type="ECO:0000256" key="1">
    <source>
        <dbReference type="SAM" id="Coils"/>
    </source>
</evidence>
<dbReference type="SUPFAM" id="SSF47923">
    <property type="entry name" value="Ypt/Rab-GAP domain of gyp1p"/>
    <property type="match status" value="2"/>
</dbReference>
<name>A0A9W8HMR3_9FUNG</name>
<dbReference type="PANTHER" id="PTHR47219:SF9">
    <property type="entry name" value="GTPASE ACTIVATING PROTEIN AND CENTROSOME-ASSOCIATED, ISOFORM B"/>
    <property type="match status" value="1"/>
</dbReference>
<feature type="compositionally biased region" description="Low complexity" evidence="2">
    <location>
        <begin position="388"/>
        <end position="397"/>
    </location>
</feature>
<keyword evidence="3" id="KW-0472">Membrane</keyword>
<dbReference type="AlphaFoldDB" id="A0A9W8HMR3"/>
<gene>
    <name evidence="5" type="ORF">GGI15_000072</name>
</gene>
<dbReference type="GO" id="GO:0031267">
    <property type="term" value="F:small GTPase binding"/>
    <property type="evidence" value="ECO:0007669"/>
    <property type="project" value="TreeGrafter"/>
</dbReference>
<keyword evidence="3" id="KW-0812">Transmembrane</keyword>
<evidence type="ECO:0000259" key="4">
    <source>
        <dbReference type="PROSITE" id="PS50086"/>
    </source>
</evidence>
<dbReference type="InterPro" id="IPR050302">
    <property type="entry name" value="Rab_GAP_TBC_domain"/>
</dbReference>
<feature type="compositionally biased region" description="Low complexity" evidence="2">
    <location>
        <begin position="1"/>
        <end position="12"/>
    </location>
</feature>
<reference evidence="5" key="1">
    <citation type="submission" date="2022-07" db="EMBL/GenBank/DDBJ databases">
        <title>Phylogenomic reconstructions and comparative analyses of Kickxellomycotina fungi.</title>
        <authorList>
            <person name="Reynolds N.K."/>
            <person name="Stajich J.E."/>
            <person name="Barry K."/>
            <person name="Grigoriev I.V."/>
            <person name="Crous P."/>
            <person name="Smith M.E."/>
        </authorList>
    </citation>
    <scope>NUCLEOTIDE SEQUENCE</scope>
    <source>
        <strain evidence="5">BCRC 34489</strain>
    </source>
</reference>
<feature type="region of interest" description="Disordered" evidence="2">
    <location>
        <begin position="1"/>
        <end position="114"/>
    </location>
</feature>
<dbReference type="PANTHER" id="PTHR47219">
    <property type="entry name" value="RAB GTPASE-ACTIVATING PROTEIN 1-LIKE"/>
    <property type="match status" value="1"/>
</dbReference>
<dbReference type="InterPro" id="IPR004345">
    <property type="entry name" value="TB2_DP1_HVA22"/>
</dbReference>
<protein>
    <recommendedName>
        <fullName evidence="4">Rab-GAP TBC domain-containing protein</fullName>
    </recommendedName>
</protein>
<feature type="region of interest" description="Disordered" evidence="2">
    <location>
        <begin position="136"/>
        <end position="160"/>
    </location>
</feature>
<organism evidence="5 6">
    <name type="scientific">Coemansia interrupta</name>
    <dbReference type="NCBI Taxonomy" id="1126814"/>
    <lineage>
        <taxon>Eukaryota</taxon>
        <taxon>Fungi</taxon>
        <taxon>Fungi incertae sedis</taxon>
        <taxon>Zoopagomycota</taxon>
        <taxon>Kickxellomycotina</taxon>
        <taxon>Kickxellomycetes</taxon>
        <taxon>Kickxellales</taxon>
        <taxon>Kickxellaceae</taxon>
        <taxon>Coemansia</taxon>
    </lineage>
</organism>
<keyword evidence="3" id="KW-1133">Transmembrane helix</keyword>
<feature type="coiled-coil region" evidence="1">
    <location>
        <begin position="824"/>
        <end position="851"/>
    </location>
</feature>
<feature type="region of interest" description="Disordered" evidence="2">
    <location>
        <begin position="298"/>
        <end position="397"/>
    </location>
</feature>
<feature type="compositionally biased region" description="Basic and acidic residues" evidence="2">
    <location>
        <begin position="363"/>
        <end position="374"/>
    </location>
</feature>
<feature type="transmembrane region" description="Helical" evidence="3">
    <location>
        <begin position="739"/>
        <end position="760"/>
    </location>
</feature>
<dbReference type="Gene3D" id="1.10.472.80">
    <property type="entry name" value="Ypt/Rab-GAP domain of gyp1p, domain 3"/>
    <property type="match status" value="1"/>
</dbReference>
<dbReference type="Pfam" id="PF03134">
    <property type="entry name" value="TB2_DP1_HVA22"/>
    <property type="match status" value="1"/>
</dbReference>
<keyword evidence="1" id="KW-0175">Coiled coil</keyword>
<sequence>MTAAAAAISATAQGRTVFLPKHAAASPGRTQTSSSSSQTVVAAVANDEDSGSEHGSPGLRQEASMAGATARGATAPASGRPPEGGGGGQAAVARALAGGRSSPGPNANGSPGAGASSDYASILSAYYDDYQPTDRAESAVPKHNNNTAASSSSHAPQPLQPLRLSTYKSEPTMHTLRTSPEAEPGAGAGSYSQMLENALFYSQAIRQIRENDTVDAGHPYAAAVPRTRPGKEDIRQRRARNVVASREVFSITTASTFIPIRSAGAEGGLAGPRVMRSEPTFMEQAPARRVAGGKIVMQQPQAGGSGSSSNGSSSSSAVPMSRLRPKPGAAAEARSPPDAEDVEEPRGWEAGRRAGCDQPPEASDGRDDGVKQRSVEPAASPGTRNRLSAVSHGSSSLSSAMDIAGSFRRHNMGSRHRHQHANALTAQSRRVAMRLLVRAGLSRIAIRVARLGSDASDPGDAADGSFDAQAAVEAAELDAGVDVDPNGLQKLQAARRQQVERVDCFGFMHFRDEDAAGAEQAQAFAAWAAQHPARQSSASAAHALAPPDGEMRWATLLAAFDSTMLRGSRKIKQLVQAGMPAGVRARAYYLFSGARALERPGEYARLLELDAQPIFDVIERDVGRSYPDHVLFALPTGLGQQQLRRMLRAYAQYDPQTGYCQGMGRLAGLLLIVGMAEEQAFWVLCALVREYVPQYYAADLSGLRTHTAVFDRLLADRHPRLHAHLAAQGCDALMYATPWFMTLFTLSLPWPTALRVWDWFVYRGSKVLFRVALAIMDLAAPFLLDRCPTIAELLGFLLHLPPALVEPDALVAAAVRVRVDERRIGKLTQVVEREQQQREILMEQLRQMHKRYYDVADRQLAGVGAATAFEARTGVPKVYGAAGLAGLVVSMVFFNVAAPLLVNLTGFGYAAYATMKAIESPGKEDDAQWLTYWVVYGFLNVAEYFTNILTYWIPFYFVFKLVFVVWLMLPSTRGAEQLYNKGLRTMFVQAHHAVAGDAAAAAQTNASTAATPPTGAAVAAGIKTE</sequence>
<feature type="transmembrane region" description="Helical" evidence="3">
    <location>
        <begin position="948"/>
        <end position="969"/>
    </location>
</feature>